<evidence type="ECO:0000256" key="4">
    <source>
        <dbReference type="SAM" id="MobiDB-lite"/>
    </source>
</evidence>
<protein>
    <recommendedName>
        <fullName evidence="3">Pseudouridine synthase</fullName>
        <ecNumber evidence="3">5.4.99.-</ecNumber>
    </recommendedName>
</protein>
<dbReference type="PROSITE" id="PS01149">
    <property type="entry name" value="PSI_RSU"/>
    <property type="match status" value="1"/>
</dbReference>
<dbReference type="PANTHER" id="PTHR47683:SF2">
    <property type="entry name" value="RNA-BINDING S4 DOMAIN-CONTAINING PROTEIN"/>
    <property type="match status" value="1"/>
</dbReference>
<dbReference type="Pfam" id="PF00849">
    <property type="entry name" value="PseudoU_synth_2"/>
    <property type="match status" value="1"/>
</dbReference>
<gene>
    <name evidence="6" type="ORF">CRM82_14945</name>
</gene>
<dbReference type="RefSeq" id="WP_083520206.1">
    <property type="nucleotide sequence ID" value="NZ_PDEA01000001.1"/>
</dbReference>
<evidence type="ECO:0000313" key="7">
    <source>
        <dbReference type="Proteomes" id="UP000220246"/>
    </source>
</evidence>
<evidence type="ECO:0000256" key="1">
    <source>
        <dbReference type="ARBA" id="ARBA00008348"/>
    </source>
</evidence>
<dbReference type="InterPro" id="IPR006145">
    <property type="entry name" value="PsdUridine_synth_RsuA/RluA"/>
</dbReference>
<comment type="caution">
    <text evidence="6">The sequence shown here is derived from an EMBL/GenBank/DDBJ whole genome shotgun (WGS) entry which is preliminary data.</text>
</comment>
<dbReference type="AlphaFoldDB" id="A0A2A7UWU8"/>
<comment type="similarity">
    <text evidence="1 3">Belongs to the pseudouridine synthase RsuA family.</text>
</comment>
<feature type="compositionally biased region" description="Polar residues" evidence="4">
    <location>
        <begin position="244"/>
        <end position="253"/>
    </location>
</feature>
<organism evidence="6 7">
    <name type="scientific">Comamonas terrigena</name>
    <dbReference type="NCBI Taxonomy" id="32013"/>
    <lineage>
        <taxon>Bacteria</taxon>
        <taxon>Pseudomonadati</taxon>
        <taxon>Pseudomonadota</taxon>
        <taxon>Betaproteobacteria</taxon>
        <taxon>Burkholderiales</taxon>
        <taxon>Comamonadaceae</taxon>
        <taxon>Comamonas</taxon>
    </lineage>
</organism>
<dbReference type="Gene3D" id="3.30.70.580">
    <property type="entry name" value="Pseudouridine synthase I, catalytic domain, N-terminal subdomain"/>
    <property type="match status" value="1"/>
</dbReference>
<feature type="compositionally biased region" description="Basic and acidic residues" evidence="4">
    <location>
        <begin position="208"/>
        <end position="217"/>
    </location>
</feature>
<dbReference type="InterPro" id="IPR020094">
    <property type="entry name" value="TruA/RsuA/RluB/E/F_N"/>
</dbReference>
<feature type="region of interest" description="Disordered" evidence="4">
    <location>
        <begin position="187"/>
        <end position="253"/>
    </location>
</feature>
<evidence type="ECO:0000256" key="2">
    <source>
        <dbReference type="ARBA" id="ARBA00023235"/>
    </source>
</evidence>
<dbReference type="InterPro" id="IPR050343">
    <property type="entry name" value="RsuA_PseudoU_synthase"/>
</dbReference>
<dbReference type="InterPro" id="IPR000748">
    <property type="entry name" value="PsdUridine_synth_RsuA/RluB/E/F"/>
</dbReference>
<dbReference type="GO" id="GO:0001522">
    <property type="term" value="P:pseudouridine synthesis"/>
    <property type="evidence" value="ECO:0007669"/>
    <property type="project" value="InterPro"/>
</dbReference>
<keyword evidence="7" id="KW-1185">Reference proteome</keyword>
<evidence type="ECO:0000256" key="3">
    <source>
        <dbReference type="RuleBase" id="RU003887"/>
    </source>
</evidence>
<dbReference type="STRING" id="1219032.GCA_001515545_00348"/>
<dbReference type="InterPro" id="IPR042092">
    <property type="entry name" value="PsdUridine_s_RsuA/RluB/E/F_cat"/>
</dbReference>
<dbReference type="GO" id="GO:0003723">
    <property type="term" value="F:RNA binding"/>
    <property type="evidence" value="ECO:0007669"/>
    <property type="project" value="InterPro"/>
</dbReference>
<dbReference type="NCBIfam" id="TIGR00093">
    <property type="entry name" value="pseudouridine synthase"/>
    <property type="match status" value="1"/>
</dbReference>
<dbReference type="EC" id="5.4.99.-" evidence="3"/>
<dbReference type="PANTHER" id="PTHR47683">
    <property type="entry name" value="PSEUDOURIDINE SYNTHASE FAMILY PROTEIN-RELATED"/>
    <property type="match status" value="1"/>
</dbReference>
<evidence type="ECO:0000259" key="5">
    <source>
        <dbReference type="Pfam" id="PF00849"/>
    </source>
</evidence>
<keyword evidence="2 3" id="KW-0413">Isomerase</keyword>
<dbReference type="GO" id="GO:0140098">
    <property type="term" value="F:catalytic activity, acting on RNA"/>
    <property type="evidence" value="ECO:0007669"/>
    <property type="project" value="UniProtKB-ARBA"/>
</dbReference>
<dbReference type="SUPFAM" id="SSF55120">
    <property type="entry name" value="Pseudouridine synthase"/>
    <property type="match status" value="1"/>
</dbReference>
<proteinExistence type="inferred from homology"/>
<dbReference type="EMBL" id="PDEA01000001">
    <property type="protein sequence ID" value="PEH89724.1"/>
    <property type="molecule type" value="Genomic_DNA"/>
</dbReference>
<dbReference type="InterPro" id="IPR020103">
    <property type="entry name" value="PsdUridine_synth_cat_dom_sf"/>
</dbReference>
<name>A0A2A7UWU8_COMTR</name>
<dbReference type="Proteomes" id="UP000220246">
    <property type="component" value="Unassembled WGS sequence"/>
</dbReference>
<dbReference type="OrthoDB" id="9807213at2"/>
<accession>A0A2A7UWU8</accession>
<evidence type="ECO:0000313" key="6">
    <source>
        <dbReference type="EMBL" id="PEH89724.1"/>
    </source>
</evidence>
<reference evidence="7" key="1">
    <citation type="submission" date="2017-09" db="EMBL/GenBank/DDBJ databases">
        <title>FDA dAtabase for Regulatory Grade micrObial Sequences (FDA-ARGOS): Supporting development and validation of Infectious Disease Dx tests.</title>
        <authorList>
            <person name="Minogue T."/>
            <person name="Wolcott M."/>
            <person name="Wasieloski L."/>
            <person name="Aguilar W."/>
            <person name="Moore D."/>
            <person name="Tallon L."/>
            <person name="Sadzewicz L."/>
            <person name="Ott S."/>
            <person name="Zhao X."/>
            <person name="Nagaraj S."/>
            <person name="Vavikolanu K."/>
            <person name="Aluvathingal J."/>
            <person name="Nadendla S."/>
            <person name="Sichtig H."/>
        </authorList>
    </citation>
    <scope>NUCLEOTIDE SEQUENCE [LARGE SCALE GENOMIC DNA]</scope>
    <source>
        <strain evidence="7">FDAARGOS_394</strain>
    </source>
</reference>
<dbReference type="InterPro" id="IPR018496">
    <property type="entry name" value="PsdUridine_synth_RsuA/RluB_CS"/>
</dbReference>
<dbReference type="GO" id="GO:0009982">
    <property type="term" value="F:pseudouridine synthase activity"/>
    <property type="evidence" value="ECO:0007669"/>
    <property type="project" value="InterPro"/>
</dbReference>
<dbReference type="GO" id="GO:0006364">
    <property type="term" value="P:rRNA processing"/>
    <property type="evidence" value="ECO:0007669"/>
    <property type="project" value="UniProtKB-ARBA"/>
</dbReference>
<sequence>MPQYILFHKPYGVLSQFTPEDGARSLAEFDLPPGVYPAGRLDKDSEGLLLLTDDGPLIEQLLHPRYQKPKTYWVLVERLPDEAALDTMRAGLRIEDYTTLPCEVQLLDPQPAVAPRDPPVRVRKSVQDWWLAITVVEGKNRQVRKMTAAIGHPTLRLQRRSIANLELGDLAPGQWRAIARADIHWGTDAAGTPADRTTAGGVAVRYRSPGERPRIADRNGAGSARTGDGKRSGNGGRNAAPTRQPGSWFTSKK</sequence>
<dbReference type="Gene3D" id="3.30.70.1560">
    <property type="entry name" value="Alpha-L RNA-binding motif"/>
    <property type="match status" value="1"/>
</dbReference>
<feature type="domain" description="Pseudouridine synthase RsuA/RluA-like" evidence="5">
    <location>
        <begin position="3"/>
        <end position="149"/>
    </location>
</feature>
<dbReference type="GeneID" id="80801919"/>